<comment type="caution">
    <text evidence="1">The sequence shown here is derived from an EMBL/GenBank/DDBJ whole genome shotgun (WGS) entry which is preliminary data.</text>
</comment>
<name>A0A9W9LIU2_9EURO</name>
<reference evidence="1" key="1">
    <citation type="submission" date="2022-11" db="EMBL/GenBank/DDBJ databases">
        <authorList>
            <person name="Petersen C."/>
        </authorList>
    </citation>
    <scope>NUCLEOTIDE SEQUENCE</scope>
    <source>
        <strain evidence="1">IBT 26290</strain>
    </source>
</reference>
<accession>A0A9W9LIU2</accession>
<proteinExistence type="predicted"/>
<evidence type="ECO:0000313" key="1">
    <source>
        <dbReference type="EMBL" id="KAJ5157648.1"/>
    </source>
</evidence>
<dbReference type="EMBL" id="JAPQKN010000006">
    <property type="protein sequence ID" value="KAJ5157648.1"/>
    <property type="molecule type" value="Genomic_DNA"/>
</dbReference>
<dbReference type="OrthoDB" id="4537670at2759"/>
<evidence type="ECO:0000313" key="2">
    <source>
        <dbReference type="Proteomes" id="UP001149163"/>
    </source>
</evidence>
<keyword evidence="2" id="KW-1185">Reference proteome</keyword>
<sequence length="148" mass="16967">MGVNKGDVISVLLTPEWAIQTVEWSQRFLIYKTDYYRVSFTNAKSETTQSTDPEDSGLLFIAKDRVDAFKALDMGKTDQDVCTVTVSTEFLYGQSKDGKKRFLVFHDKRLRIFQHRFMQGGIMDAMKSAQEMATKLKEGFGDELQPFK</sequence>
<reference evidence="1" key="2">
    <citation type="journal article" date="2023" name="IMA Fungus">
        <title>Comparative genomic study of the Penicillium genus elucidates a diverse pangenome and 15 lateral gene transfer events.</title>
        <authorList>
            <person name="Petersen C."/>
            <person name="Sorensen T."/>
            <person name="Nielsen M.R."/>
            <person name="Sondergaard T.E."/>
            <person name="Sorensen J.L."/>
            <person name="Fitzpatrick D.A."/>
            <person name="Frisvad J.C."/>
            <person name="Nielsen K.L."/>
        </authorList>
    </citation>
    <scope>NUCLEOTIDE SEQUENCE</scope>
    <source>
        <strain evidence="1">IBT 26290</strain>
    </source>
</reference>
<dbReference type="AlphaFoldDB" id="A0A9W9LIU2"/>
<dbReference type="RefSeq" id="XP_056540637.1">
    <property type="nucleotide sequence ID" value="XM_056690872.1"/>
</dbReference>
<gene>
    <name evidence="1" type="ORF">N7482_008748</name>
</gene>
<organism evidence="1 2">
    <name type="scientific">Penicillium canariense</name>
    <dbReference type="NCBI Taxonomy" id="189055"/>
    <lineage>
        <taxon>Eukaryota</taxon>
        <taxon>Fungi</taxon>
        <taxon>Dikarya</taxon>
        <taxon>Ascomycota</taxon>
        <taxon>Pezizomycotina</taxon>
        <taxon>Eurotiomycetes</taxon>
        <taxon>Eurotiomycetidae</taxon>
        <taxon>Eurotiales</taxon>
        <taxon>Aspergillaceae</taxon>
        <taxon>Penicillium</taxon>
    </lineage>
</organism>
<dbReference type="Proteomes" id="UP001149163">
    <property type="component" value="Unassembled WGS sequence"/>
</dbReference>
<dbReference type="GeneID" id="81430048"/>
<protein>
    <submittedName>
        <fullName evidence="1">Uncharacterized protein</fullName>
    </submittedName>
</protein>